<dbReference type="KEGG" id="rci:RCIX875"/>
<evidence type="ECO:0000259" key="3">
    <source>
        <dbReference type="Pfam" id="PF01361"/>
    </source>
</evidence>
<dbReference type="InterPro" id="IPR004370">
    <property type="entry name" value="4-OT-like_dom"/>
</dbReference>
<dbReference type="RefSeq" id="WP_012036286.1">
    <property type="nucleotide sequence ID" value="NC_009464.1"/>
</dbReference>
<dbReference type="eggNOG" id="arCOG02240">
    <property type="taxonomic scope" value="Archaea"/>
</dbReference>
<dbReference type="InterPro" id="IPR014347">
    <property type="entry name" value="Tautomerase/MIF_sf"/>
</dbReference>
<sequence>MPVVEVKMWDGRTAEQKKQIVEGITKVFTDQGVPAEAVHVVLISVKKEDWAIGGRMCSEQ</sequence>
<comment type="similarity">
    <text evidence="1">Belongs to the 4-oxalocrotonate tautomerase family.</text>
</comment>
<dbReference type="EC" id="5.3.2.-" evidence="4"/>
<dbReference type="GO" id="GO:0016853">
    <property type="term" value="F:isomerase activity"/>
    <property type="evidence" value="ECO:0007669"/>
    <property type="project" value="UniProtKB-KW"/>
</dbReference>
<dbReference type="STRING" id="351160.RCIX875"/>
<dbReference type="NCBIfam" id="NF002571">
    <property type="entry name" value="PRK02220.1"/>
    <property type="match status" value="1"/>
</dbReference>
<proteinExistence type="inferred from homology"/>
<dbReference type="PANTHER" id="PTHR35530:SF2">
    <property type="entry name" value="BSL4019 PROTEIN"/>
    <property type="match status" value="1"/>
</dbReference>
<keyword evidence="2 4" id="KW-0413">Isomerase</keyword>
<organism evidence="4 5">
    <name type="scientific">Methanocella arvoryzae (strain DSM 22066 / NBRC 105507 / MRE50)</name>
    <dbReference type="NCBI Taxonomy" id="351160"/>
    <lineage>
        <taxon>Archaea</taxon>
        <taxon>Methanobacteriati</taxon>
        <taxon>Methanobacteriota</taxon>
        <taxon>Stenosarchaea group</taxon>
        <taxon>Methanomicrobia</taxon>
        <taxon>Methanocellales</taxon>
        <taxon>Methanocellaceae</taxon>
        <taxon>Methanocella</taxon>
    </lineage>
</organism>
<evidence type="ECO:0000313" key="5">
    <source>
        <dbReference type="Proteomes" id="UP000000663"/>
    </source>
</evidence>
<dbReference type="Proteomes" id="UP000000663">
    <property type="component" value="Chromosome"/>
</dbReference>
<keyword evidence="5" id="KW-1185">Reference proteome</keyword>
<feature type="domain" description="4-oxalocrotonate tautomerase-like" evidence="3">
    <location>
        <begin position="2"/>
        <end position="58"/>
    </location>
</feature>
<dbReference type="Pfam" id="PF01361">
    <property type="entry name" value="Tautomerase"/>
    <property type="match status" value="1"/>
</dbReference>
<accession>Q0W5W1</accession>
<evidence type="ECO:0000256" key="2">
    <source>
        <dbReference type="ARBA" id="ARBA00023235"/>
    </source>
</evidence>
<dbReference type="PANTHER" id="PTHR35530">
    <property type="entry name" value="TAUTOMERASE-RELATED"/>
    <property type="match status" value="1"/>
</dbReference>
<evidence type="ECO:0000313" key="4">
    <source>
        <dbReference type="EMBL" id="CAJ36232.1"/>
    </source>
</evidence>
<dbReference type="SUPFAM" id="SSF55331">
    <property type="entry name" value="Tautomerase/MIF"/>
    <property type="match status" value="1"/>
</dbReference>
<gene>
    <name evidence="4" type="primary">dmpI-2</name>
    <name evidence="4" type="ORF">RCIX875</name>
</gene>
<dbReference type="GeneID" id="5143244"/>
<reference evidence="4 5" key="1">
    <citation type="journal article" date="2006" name="Science">
        <title>Genome of rice cluster I archaea -- the key methane producers in the rice rhizosphere.</title>
        <authorList>
            <person name="Erkel C."/>
            <person name="Kube M."/>
            <person name="Reinhardt R."/>
            <person name="Liesack W."/>
        </authorList>
    </citation>
    <scope>NUCLEOTIDE SEQUENCE [LARGE SCALE GENOMIC DNA]</scope>
    <source>
        <strain evidence="5">DSM 22066 / NBRC 105507 / MRE50</strain>
    </source>
</reference>
<protein>
    <submittedName>
        <fullName evidence="4">4-oxalocrotonate tautomerase</fullName>
        <ecNumber evidence="4">5.3.2.-</ecNumber>
    </submittedName>
</protein>
<dbReference type="AlphaFoldDB" id="Q0W5W1"/>
<dbReference type="EMBL" id="AM114193">
    <property type="protein sequence ID" value="CAJ36232.1"/>
    <property type="molecule type" value="Genomic_DNA"/>
</dbReference>
<name>Q0W5W1_METAR</name>
<dbReference type="Gene3D" id="3.30.429.10">
    <property type="entry name" value="Macrophage Migration Inhibitory Factor"/>
    <property type="match status" value="1"/>
</dbReference>
<dbReference type="OrthoDB" id="8161at2157"/>
<evidence type="ECO:0000256" key="1">
    <source>
        <dbReference type="ARBA" id="ARBA00006723"/>
    </source>
</evidence>